<proteinExistence type="predicted"/>
<name>A0A4R3MTQ0_9GAMM</name>
<dbReference type="Proteomes" id="UP000295717">
    <property type="component" value="Unassembled WGS sequence"/>
</dbReference>
<reference evidence="2 3" key="1">
    <citation type="submission" date="2019-03" db="EMBL/GenBank/DDBJ databases">
        <title>Genomic Encyclopedia of Type Strains, Phase IV (KMG-IV): sequencing the most valuable type-strain genomes for metagenomic binning, comparative biology and taxonomic classification.</title>
        <authorList>
            <person name="Goeker M."/>
        </authorList>
    </citation>
    <scope>NUCLEOTIDE SEQUENCE [LARGE SCALE GENOMIC DNA]</scope>
    <source>
        <strain evidence="2 3">DSM 13587</strain>
    </source>
</reference>
<dbReference type="InterPro" id="IPR058395">
    <property type="entry name" value="DUF8082"/>
</dbReference>
<keyword evidence="3" id="KW-1185">Reference proteome</keyword>
<feature type="domain" description="DUF8082" evidence="1">
    <location>
        <begin position="117"/>
        <end position="174"/>
    </location>
</feature>
<sequence length="175" mass="18693">MADNTVPFAEILSDLRRLSETGATGAMFIATSDNRSAQLALDKGRIVYLYHAGRVGLRALEEMALIQGGRYRFQPGNSSLPRLDLPDTASILAALAGGPMLGASAGSRADPLTPTQKSVLESCLAEFVGPIAGILCDDHLPSAVDLDSAIKALERELPSEVQVQQFQNMVRSKLR</sequence>
<protein>
    <recommendedName>
        <fullName evidence="1">DUF8082 domain-containing protein</fullName>
    </recommendedName>
</protein>
<evidence type="ECO:0000313" key="3">
    <source>
        <dbReference type="Proteomes" id="UP000295717"/>
    </source>
</evidence>
<dbReference type="Pfam" id="PF26309">
    <property type="entry name" value="DUF8082"/>
    <property type="match status" value="1"/>
</dbReference>
<dbReference type="EMBL" id="SMAO01000007">
    <property type="protein sequence ID" value="TCT19818.1"/>
    <property type="molecule type" value="Genomic_DNA"/>
</dbReference>
<gene>
    <name evidence="2" type="ORF">EDC35_107146</name>
</gene>
<dbReference type="RefSeq" id="WP_132977856.1">
    <property type="nucleotide sequence ID" value="NZ_SMAO01000007.1"/>
</dbReference>
<comment type="caution">
    <text evidence="2">The sequence shown here is derived from an EMBL/GenBank/DDBJ whole genome shotgun (WGS) entry which is preliminary data.</text>
</comment>
<evidence type="ECO:0000313" key="2">
    <source>
        <dbReference type="EMBL" id="TCT19818.1"/>
    </source>
</evidence>
<organism evidence="2 3">
    <name type="scientific">Thiobaca trueperi</name>
    <dbReference type="NCBI Taxonomy" id="127458"/>
    <lineage>
        <taxon>Bacteria</taxon>
        <taxon>Pseudomonadati</taxon>
        <taxon>Pseudomonadota</taxon>
        <taxon>Gammaproteobacteria</taxon>
        <taxon>Chromatiales</taxon>
        <taxon>Chromatiaceae</taxon>
        <taxon>Thiobaca</taxon>
    </lineage>
</organism>
<evidence type="ECO:0000259" key="1">
    <source>
        <dbReference type="Pfam" id="PF26309"/>
    </source>
</evidence>
<dbReference type="AlphaFoldDB" id="A0A4R3MTQ0"/>
<accession>A0A4R3MTQ0</accession>
<dbReference type="OrthoDB" id="5770731at2"/>